<dbReference type="OrthoDB" id="6263678at2759"/>
<reference evidence="1" key="1">
    <citation type="submission" date="2022-03" db="EMBL/GenBank/DDBJ databases">
        <authorList>
            <person name="Sayadi A."/>
        </authorList>
    </citation>
    <scope>NUCLEOTIDE SEQUENCE</scope>
</reference>
<accession>A0A9P0KWU5</accession>
<gene>
    <name evidence="1" type="ORF">ACAOBT_LOCUS14799</name>
</gene>
<proteinExistence type="predicted"/>
<keyword evidence="2" id="KW-1185">Reference proteome</keyword>
<protein>
    <submittedName>
        <fullName evidence="1">Uncharacterized protein</fullName>
    </submittedName>
</protein>
<evidence type="ECO:0000313" key="1">
    <source>
        <dbReference type="EMBL" id="CAH1982034.1"/>
    </source>
</evidence>
<comment type="caution">
    <text evidence="1">The sequence shown here is derived from an EMBL/GenBank/DDBJ whole genome shotgun (WGS) entry which is preliminary data.</text>
</comment>
<dbReference type="AlphaFoldDB" id="A0A9P0KWU5"/>
<dbReference type="Proteomes" id="UP001152888">
    <property type="component" value="Unassembled WGS sequence"/>
</dbReference>
<evidence type="ECO:0000313" key="2">
    <source>
        <dbReference type="Proteomes" id="UP001152888"/>
    </source>
</evidence>
<name>A0A9P0KWU5_ACAOB</name>
<organism evidence="1 2">
    <name type="scientific">Acanthoscelides obtectus</name>
    <name type="common">Bean weevil</name>
    <name type="synonym">Bruchus obtectus</name>
    <dbReference type="NCBI Taxonomy" id="200917"/>
    <lineage>
        <taxon>Eukaryota</taxon>
        <taxon>Metazoa</taxon>
        <taxon>Ecdysozoa</taxon>
        <taxon>Arthropoda</taxon>
        <taxon>Hexapoda</taxon>
        <taxon>Insecta</taxon>
        <taxon>Pterygota</taxon>
        <taxon>Neoptera</taxon>
        <taxon>Endopterygota</taxon>
        <taxon>Coleoptera</taxon>
        <taxon>Polyphaga</taxon>
        <taxon>Cucujiformia</taxon>
        <taxon>Chrysomeloidea</taxon>
        <taxon>Chrysomelidae</taxon>
        <taxon>Bruchinae</taxon>
        <taxon>Bruchini</taxon>
        <taxon>Acanthoscelides</taxon>
    </lineage>
</organism>
<dbReference type="EMBL" id="CAKOFQ010006915">
    <property type="protein sequence ID" value="CAH1982034.1"/>
    <property type="molecule type" value="Genomic_DNA"/>
</dbReference>
<sequence length="47" mass="5462">MDSDKLLLKTTRYLCLSTYQLLLTSPTSSKKNDSTLKTPYLVIMIWH</sequence>